<dbReference type="InterPro" id="IPR016071">
    <property type="entry name" value="Staphylococal_nuclease_OB-fold"/>
</dbReference>
<dbReference type="PROSITE" id="PS50830">
    <property type="entry name" value="TNASE_3"/>
    <property type="match status" value="1"/>
</dbReference>
<dbReference type="AlphaFoldDB" id="A0A1I3YAT6"/>
<name>A0A1I3YAT6_9HYPH</name>
<dbReference type="InterPro" id="IPR035437">
    <property type="entry name" value="SNase_OB-fold_sf"/>
</dbReference>
<protein>
    <submittedName>
        <fullName evidence="2">Nuclease homologue</fullName>
    </submittedName>
</protein>
<dbReference type="SUPFAM" id="SSF50199">
    <property type="entry name" value="Staphylococcal nuclease"/>
    <property type="match status" value="1"/>
</dbReference>
<dbReference type="Pfam" id="PF00565">
    <property type="entry name" value="SNase"/>
    <property type="match status" value="1"/>
</dbReference>
<dbReference type="RefSeq" id="WP_149759980.1">
    <property type="nucleotide sequence ID" value="NZ_BSPE01000007.1"/>
</dbReference>
<dbReference type="Proteomes" id="UP000323300">
    <property type="component" value="Unassembled WGS sequence"/>
</dbReference>
<evidence type="ECO:0000313" key="2">
    <source>
        <dbReference type="EMBL" id="SFK28883.1"/>
    </source>
</evidence>
<dbReference type="SMART" id="SM00318">
    <property type="entry name" value="SNc"/>
    <property type="match status" value="1"/>
</dbReference>
<organism evidence="2 3">
    <name type="scientific">Neomesorhizobium albiziae</name>
    <dbReference type="NCBI Taxonomy" id="335020"/>
    <lineage>
        <taxon>Bacteria</taxon>
        <taxon>Pseudomonadati</taxon>
        <taxon>Pseudomonadota</taxon>
        <taxon>Alphaproteobacteria</taxon>
        <taxon>Hyphomicrobiales</taxon>
        <taxon>Phyllobacteriaceae</taxon>
        <taxon>Neomesorhizobium</taxon>
    </lineage>
</organism>
<proteinExistence type="predicted"/>
<dbReference type="OrthoDB" id="7469880at2"/>
<feature type="domain" description="TNase-like" evidence="1">
    <location>
        <begin position="16"/>
        <end position="107"/>
    </location>
</feature>
<dbReference type="Gene3D" id="2.40.50.90">
    <property type="match status" value="1"/>
</dbReference>
<evidence type="ECO:0000259" key="1">
    <source>
        <dbReference type="PROSITE" id="PS50830"/>
    </source>
</evidence>
<accession>A0A1I3YAT6</accession>
<sequence>MILIAGAVALHAFTAVDGDTVTIAGERIRIANIDTPEIHHAQCDAEKRLGLVAKRRLESLLGQGEIAITRGDPYTGRVKDRHGRTLAVISVAGRDVGRILIDEGLAREWTGRRAPWCQ</sequence>
<dbReference type="EMBL" id="FOSL01000004">
    <property type="protein sequence ID" value="SFK28883.1"/>
    <property type="molecule type" value="Genomic_DNA"/>
</dbReference>
<reference evidence="2 3" key="1">
    <citation type="submission" date="2016-10" db="EMBL/GenBank/DDBJ databases">
        <authorList>
            <person name="Varghese N."/>
            <person name="Submissions S."/>
        </authorList>
    </citation>
    <scope>NUCLEOTIDE SEQUENCE [LARGE SCALE GENOMIC DNA]</scope>
    <source>
        <strain evidence="2 3">DSM 21822</strain>
    </source>
</reference>
<gene>
    <name evidence="2" type="ORF">SAMN04488498_104312</name>
</gene>
<keyword evidence="3" id="KW-1185">Reference proteome</keyword>
<evidence type="ECO:0000313" key="3">
    <source>
        <dbReference type="Proteomes" id="UP000323300"/>
    </source>
</evidence>